<comment type="subcellular location">
    <subcellularLocation>
        <location evidence="1">Nucleus</location>
    </subcellularLocation>
</comment>
<dbReference type="PANTHER" id="PTHR46481">
    <property type="entry name" value="ZINC FINGER BED DOMAIN-CONTAINING PROTEIN 4"/>
    <property type="match status" value="1"/>
</dbReference>
<gene>
    <name evidence="6" type="ORF">FNK824_LOCUS10695</name>
</gene>
<keyword evidence="5" id="KW-0539">Nucleus</keyword>
<evidence type="ECO:0000256" key="4">
    <source>
        <dbReference type="ARBA" id="ARBA00022833"/>
    </source>
</evidence>
<keyword evidence="2" id="KW-0479">Metal-binding</keyword>
<comment type="caution">
    <text evidence="6">The sequence shown here is derived from an EMBL/GenBank/DDBJ whole genome shotgun (WGS) entry which is preliminary data.</text>
</comment>
<dbReference type="AlphaFoldDB" id="A0A818WEJ5"/>
<dbReference type="InterPro" id="IPR012337">
    <property type="entry name" value="RNaseH-like_sf"/>
</dbReference>
<reference evidence="6" key="1">
    <citation type="submission" date="2021-02" db="EMBL/GenBank/DDBJ databases">
        <authorList>
            <person name="Nowell W R."/>
        </authorList>
    </citation>
    <scope>NUCLEOTIDE SEQUENCE</scope>
</reference>
<evidence type="ECO:0000313" key="7">
    <source>
        <dbReference type="Proteomes" id="UP000663874"/>
    </source>
</evidence>
<sequence>MVSQSILVNLTNSTIADRFNNQNNVNNEALNDDAHYINSYNKKLKVAKNKVVAISRNSDDLTTAISAQSSQKLIDDLALIDDISITLDLWSNKQMRSFFDNLNNRLNDSEQKVTNIEQIDNNDDIVERSEHDGIILNIAGDESNGGDESSEIFDSNDEEQSLFDNSNEEFVDDWSTDVIQSDYDTVREQSMILFVLKKCRGLTSMIKRSTIITLCFDAERKKFKKNRNLCYDVKSRWNSTFCIINSFIVLREIVQNLFNQKHQLKITQQQVKKLAEYELTSDDWNVLSVLHSILKPFYLATKAMSGRQYPSIGLAYYLLMWLKHFLQQHDKKESLLERTT</sequence>
<protein>
    <submittedName>
        <fullName evidence="6">Uncharacterized protein</fullName>
    </submittedName>
</protein>
<name>A0A818WEJ5_9BILA</name>
<evidence type="ECO:0000313" key="6">
    <source>
        <dbReference type="EMBL" id="CAF3724647.1"/>
    </source>
</evidence>
<dbReference type="EMBL" id="CAJOBE010001214">
    <property type="protein sequence ID" value="CAF3724647.1"/>
    <property type="molecule type" value="Genomic_DNA"/>
</dbReference>
<organism evidence="6 7">
    <name type="scientific">Rotaria sordida</name>
    <dbReference type="NCBI Taxonomy" id="392033"/>
    <lineage>
        <taxon>Eukaryota</taxon>
        <taxon>Metazoa</taxon>
        <taxon>Spiralia</taxon>
        <taxon>Gnathifera</taxon>
        <taxon>Rotifera</taxon>
        <taxon>Eurotatoria</taxon>
        <taxon>Bdelloidea</taxon>
        <taxon>Philodinida</taxon>
        <taxon>Philodinidae</taxon>
        <taxon>Rotaria</taxon>
    </lineage>
</organism>
<evidence type="ECO:0000256" key="1">
    <source>
        <dbReference type="ARBA" id="ARBA00004123"/>
    </source>
</evidence>
<dbReference type="Proteomes" id="UP000663874">
    <property type="component" value="Unassembled WGS sequence"/>
</dbReference>
<evidence type="ECO:0000256" key="5">
    <source>
        <dbReference type="ARBA" id="ARBA00023242"/>
    </source>
</evidence>
<dbReference type="SUPFAM" id="SSF53098">
    <property type="entry name" value="Ribonuclease H-like"/>
    <property type="match status" value="1"/>
</dbReference>
<keyword evidence="4" id="KW-0862">Zinc</keyword>
<evidence type="ECO:0000256" key="3">
    <source>
        <dbReference type="ARBA" id="ARBA00022771"/>
    </source>
</evidence>
<accession>A0A818WEJ5</accession>
<keyword evidence="3" id="KW-0863">Zinc-finger</keyword>
<dbReference type="InterPro" id="IPR052035">
    <property type="entry name" value="ZnF_BED_domain_contain"/>
</dbReference>
<dbReference type="GO" id="GO:0008270">
    <property type="term" value="F:zinc ion binding"/>
    <property type="evidence" value="ECO:0007669"/>
    <property type="project" value="UniProtKB-KW"/>
</dbReference>
<proteinExistence type="predicted"/>
<dbReference type="PANTHER" id="PTHR46481:SF10">
    <property type="entry name" value="ZINC FINGER BED DOMAIN-CONTAINING PROTEIN 39"/>
    <property type="match status" value="1"/>
</dbReference>
<evidence type="ECO:0000256" key="2">
    <source>
        <dbReference type="ARBA" id="ARBA00022723"/>
    </source>
</evidence>
<dbReference type="GO" id="GO:0005634">
    <property type="term" value="C:nucleus"/>
    <property type="evidence" value="ECO:0007669"/>
    <property type="project" value="UniProtKB-SubCell"/>
</dbReference>